<feature type="transmembrane region" description="Helical" evidence="8">
    <location>
        <begin position="362"/>
        <end position="382"/>
    </location>
</feature>
<proteinExistence type="predicted"/>
<evidence type="ECO:0000256" key="2">
    <source>
        <dbReference type="ARBA" id="ARBA00022448"/>
    </source>
</evidence>
<dbReference type="Pfam" id="PF03351">
    <property type="entry name" value="DOMON"/>
    <property type="match status" value="1"/>
</dbReference>
<dbReference type="Proteomes" id="UP000267096">
    <property type="component" value="Unassembled WGS sequence"/>
</dbReference>
<dbReference type="SMART" id="SM00665">
    <property type="entry name" value="B561"/>
    <property type="match status" value="1"/>
</dbReference>
<evidence type="ECO:0000256" key="8">
    <source>
        <dbReference type="SAM" id="Phobius"/>
    </source>
</evidence>
<dbReference type="OrthoDB" id="2419613at2759"/>
<dbReference type="CDD" id="cd08760">
    <property type="entry name" value="Cyt_b561_FRRS1_like"/>
    <property type="match status" value="1"/>
</dbReference>
<gene>
    <name evidence="12" type="ORF">ASIM_LOCUS12030</name>
</gene>
<evidence type="ECO:0000313" key="12">
    <source>
        <dbReference type="EMBL" id="VDK46384.1"/>
    </source>
</evidence>
<keyword evidence="13" id="KW-1185">Reference proteome</keyword>
<evidence type="ECO:0000256" key="9">
    <source>
        <dbReference type="SAM" id="SignalP"/>
    </source>
</evidence>
<reference evidence="14" key="1">
    <citation type="submission" date="2017-02" db="UniProtKB">
        <authorList>
            <consortium name="WormBaseParasite"/>
        </authorList>
    </citation>
    <scope>IDENTIFICATION</scope>
</reference>
<evidence type="ECO:0000256" key="1">
    <source>
        <dbReference type="ARBA" id="ARBA00004370"/>
    </source>
</evidence>
<dbReference type="PANTHER" id="PTHR23130:SF171">
    <property type="entry name" value="OS01G0895300 PROTEIN"/>
    <property type="match status" value="1"/>
</dbReference>
<feature type="transmembrane region" description="Helical" evidence="8">
    <location>
        <begin position="230"/>
        <end position="257"/>
    </location>
</feature>
<dbReference type="Pfam" id="PF03188">
    <property type="entry name" value="Cytochrom_B561"/>
    <property type="match status" value="1"/>
</dbReference>
<dbReference type="PROSITE" id="PS50939">
    <property type="entry name" value="CYTOCHROME_B561"/>
    <property type="match status" value="1"/>
</dbReference>
<reference evidence="12 13" key="2">
    <citation type="submission" date="2018-11" db="EMBL/GenBank/DDBJ databases">
        <authorList>
            <consortium name="Pathogen Informatics"/>
        </authorList>
    </citation>
    <scope>NUCLEOTIDE SEQUENCE [LARGE SCALE GENOMIC DNA]</scope>
</reference>
<keyword evidence="6 8" id="KW-1133">Transmembrane helix</keyword>
<evidence type="ECO:0000313" key="14">
    <source>
        <dbReference type="WBParaSite" id="ASIM_0001256401-mRNA-1"/>
    </source>
</evidence>
<name>A0A0M3JWB2_ANISI</name>
<dbReference type="PANTHER" id="PTHR23130">
    <property type="entry name" value="CYTOCHROME B561 AND DOMON DOMAIN-CONTAINING PROTEIN"/>
    <property type="match status" value="1"/>
</dbReference>
<evidence type="ECO:0000313" key="13">
    <source>
        <dbReference type="Proteomes" id="UP000267096"/>
    </source>
</evidence>
<comment type="subcellular location">
    <subcellularLocation>
        <location evidence="1">Membrane</location>
    </subcellularLocation>
</comment>
<evidence type="ECO:0000256" key="5">
    <source>
        <dbReference type="ARBA" id="ARBA00022982"/>
    </source>
</evidence>
<feature type="transmembrane region" description="Helical" evidence="8">
    <location>
        <begin position="388"/>
        <end position="412"/>
    </location>
</feature>
<feature type="signal peptide" evidence="9">
    <location>
        <begin position="1"/>
        <end position="20"/>
    </location>
</feature>
<dbReference type="InterPro" id="IPR006593">
    <property type="entry name" value="Cyt_b561/ferric_Rdtase_TM"/>
</dbReference>
<organism evidence="14">
    <name type="scientific">Anisakis simplex</name>
    <name type="common">Herring worm</name>
    <dbReference type="NCBI Taxonomy" id="6269"/>
    <lineage>
        <taxon>Eukaryota</taxon>
        <taxon>Metazoa</taxon>
        <taxon>Ecdysozoa</taxon>
        <taxon>Nematoda</taxon>
        <taxon>Chromadorea</taxon>
        <taxon>Rhabditida</taxon>
        <taxon>Spirurina</taxon>
        <taxon>Ascaridomorpha</taxon>
        <taxon>Ascaridoidea</taxon>
        <taxon>Anisakidae</taxon>
        <taxon>Anisakis</taxon>
        <taxon>Anisakis simplex complex</taxon>
    </lineage>
</organism>
<evidence type="ECO:0000256" key="4">
    <source>
        <dbReference type="ARBA" id="ARBA00022729"/>
    </source>
</evidence>
<accession>A0A0M3JWB2</accession>
<keyword evidence="7 8" id="KW-0472">Membrane</keyword>
<evidence type="ECO:0000259" key="11">
    <source>
        <dbReference type="PROSITE" id="PS50939"/>
    </source>
</evidence>
<feature type="domain" description="DOMON" evidence="10">
    <location>
        <begin position="46"/>
        <end position="172"/>
    </location>
</feature>
<evidence type="ECO:0000256" key="7">
    <source>
        <dbReference type="ARBA" id="ARBA00023136"/>
    </source>
</evidence>
<dbReference type="AlphaFoldDB" id="A0A0M3JWB2"/>
<protein>
    <submittedName>
        <fullName evidence="14">Ferric-chelate reductase 1 (inferred by orthology to a human protein)</fullName>
    </submittedName>
</protein>
<keyword evidence="5" id="KW-0249">Electron transport</keyword>
<dbReference type="Gene3D" id="1.20.120.1770">
    <property type="match status" value="1"/>
</dbReference>
<feature type="domain" description="Cytochrome b561" evidence="11">
    <location>
        <begin position="199"/>
        <end position="411"/>
    </location>
</feature>
<dbReference type="EMBL" id="UYRR01031130">
    <property type="protein sequence ID" value="VDK46384.1"/>
    <property type="molecule type" value="Genomic_DNA"/>
</dbReference>
<dbReference type="WBParaSite" id="ASIM_0001256401-mRNA-1">
    <property type="protein sequence ID" value="ASIM_0001256401-mRNA-1"/>
    <property type="gene ID" value="ASIM_0001256401"/>
</dbReference>
<keyword evidence="4 9" id="KW-0732">Signal</keyword>
<dbReference type="GO" id="GO:0016020">
    <property type="term" value="C:membrane"/>
    <property type="evidence" value="ECO:0007669"/>
    <property type="project" value="UniProtKB-SubCell"/>
</dbReference>
<keyword evidence="3 8" id="KW-0812">Transmembrane</keyword>
<sequence length="464" mass="52219">MSDTNRLVMLCALITSKVFAQFDPSDCGIKKGCIFVPISCQHHNICRDIFSFTPNSDDQSITMEIFNVASNPASNYIAIGFSDDELMGSEAVTYCAFNDANIGEVHLSYNEGKSNVALFKDNEQRNDEKIVELLEASREDGKMYCKFKQRIVEDNDRLPNFNETYNILLAHGATQDPRKLVVHSLQTSSDDYPIVAPNKFNVAKFSEEKDTPESSEVHVDSIISKKTKRFFVLLHGIMMMTAWLFLIAAAIISARYLRQLAPSKTPFGLRIWFHIHRAANITAILVIWIALLFIFIGKGWRWTGPAIGRSQASNTSPGAIHSLIGAISAGLATAQPFGALLRCAPESRIRPIFNWIHRTIGLLSFILAEISVLIAAIFFHVWSSRGWAILLILVYILITIAFTVTIEVKVVAFRKRRELSKMSSFEMNAADQRRHENVHDNLRNTTERKVVLCERFTTNIAQAL</sequence>
<dbReference type="InterPro" id="IPR005018">
    <property type="entry name" value="DOMON_domain"/>
</dbReference>
<feature type="chain" id="PRO_5043121039" evidence="9">
    <location>
        <begin position="21"/>
        <end position="464"/>
    </location>
</feature>
<evidence type="ECO:0000256" key="6">
    <source>
        <dbReference type="ARBA" id="ARBA00022989"/>
    </source>
</evidence>
<evidence type="ECO:0000259" key="10">
    <source>
        <dbReference type="PROSITE" id="PS50836"/>
    </source>
</evidence>
<feature type="transmembrane region" description="Helical" evidence="8">
    <location>
        <begin position="278"/>
        <end position="300"/>
    </location>
</feature>
<dbReference type="PROSITE" id="PS50836">
    <property type="entry name" value="DOMON"/>
    <property type="match status" value="1"/>
</dbReference>
<keyword evidence="2" id="KW-0813">Transport</keyword>
<evidence type="ECO:0000256" key="3">
    <source>
        <dbReference type="ARBA" id="ARBA00022692"/>
    </source>
</evidence>